<dbReference type="InterPro" id="IPR005828">
    <property type="entry name" value="MFS_sugar_transport-like"/>
</dbReference>
<dbReference type="SUPFAM" id="SSF103473">
    <property type="entry name" value="MFS general substrate transporter"/>
    <property type="match status" value="1"/>
</dbReference>
<feature type="transmembrane region" description="Helical" evidence="5">
    <location>
        <begin position="83"/>
        <end position="107"/>
    </location>
</feature>
<dbReference type="GO" id="GO:0046943">
    <property type="term" value="F:carboxylic acid transmembrane transporter activity"/>
    <property type="evidence" value="ECO:0007669"/>
    <property type="project" value="TreeGrafter"/>
</dbReference>
<evidence type="ECO:0000256" key="5">
    <source>
        <dbReference type="SAM" id="Phobius"/>
    </source>
</evidence>
<dbReference type="Gene3D" id="1.20.1250.20">
    <property type="entry name" value="MFS general substrate transporter like domains"/>
    <property type="match status" value="1"/>
</dbReference>
<dbReference type="Pfam" id="PF00083">
    <property type="entry name" value="Sugar_tr"/>
    <property type="match status" value="1"/>
</dbReference>
<reference evidence="7 8" key="1">
    <citation type="journal article" date="2018" name="Evol. Lett.">
        <title>Horizontal gene cluster transfer increased hallucinogenic mushroom diversity.</title>
        <authorList>
            <person name="Reynolds H.T."/>
            <person name="Vijayakumar V."/>
            <person name="Gluck-Thaler E."/>
            <person name="Korotkin H.B."/>
            <person name="Matheny P.B."/>
            <person name="Slot J.C."/>
        </authorList>
    </citation>
    <scope>NUCLEOTIDE SEQUENCE [LARGE SCALE GENOMIC DNA]</scope>
    <source>
        <strain evidence="7 8">2629</strain>
    </source>
</reference>
<evidence type="ECO:0000259" key="6">
    <source>
        <dbReference type="PROSITE" id="PS50850"/>
    </source>
</evidence>
<evidence type="ECO:0000256" key="1">
    <source>
        <dbReference type="ARBA" id="ARBA00004141"/>
    </source>
</evidence>
<dbReference type="GO" id="GO:0005886">
    <property type="term" value="C:plasma membrane"/>
    <property type="evidence" value="ECO:0007669"/>
    <property type="project" value="TreeGrafter"/>
</dbReference>
<keyword evidence="4 5" id="KW-0472">Membrane</keyword>
<dbReference type="OrthoDB" id="2261376at2759"/>
<gene>
    <name evidence="7" type="ORF">CVT24_000676</name>
</gene>
<name>A0A409WPI0_9AGAR</name>
<feature type="transmembrane region" description="Helical" evidence="5">
    <location>
        <begin position="149"/>
        <end position="174"/>
    </location>
</feature>
<dbReference type="AlphaFoldDB" id="A0A409WPI0"/>
<evidence type="ECO:0000313" key="8">
    <source>
        <dbReference type="Proteomes" id="UP000284842"/>
    </source>
</evidence>
<dbReference type="PANTHER" id="PTHR23508">
    <property type="entry name" value="CARBOXYLIC ACID TRANSPORTER PROTEIN HOMOLOG"/>
    <property type="match status" value="1"/>
</dbReference>
<dbReference type="EMBL" id="NHTK01005365">
    <property type="protein sequence ID" value="PPQ80400.1"/>
    <property type="molecule type" value="Genomic_DNA"/>
</dbReference>
<dbReference type="InterPro" id="IPR020846">
    <property type="entry name" value="MFS_dom"/>
</dbReference>
<dbReference type="InterPro" id="IPR036259">
    <property type="entry name" value="MFS_trans_sf"/>
</dbReference>
<organism evidence="7 8">
    <name type="scientific">Panaeolus cyanescens</name>
    <dbReference type="NCBI Taxonomy" id="181874"/>
    <lineage>
        <taxon>Eukaryota</taxon>
        <taxon>Fungi</taxon>
        <taxon>Dikarya</taxon>
        <taxon>Basidiomycota</taxon>
        <taxon>Agaricomycotina</taxon>
        <taxon>Agaricomycetes</taxon>
        <taxon>Agaricomycetidae</taxon>
        <taxon>Agaricales</taxon>
        <taxon>Agaricineae</taxon>
        <taxon>Galeropsidaceae</taxon>
        <taxon>Panaeolus</taxon>
    </lineage>
</organism>
<dbReference type="InParanoid" id="A0A409WPI0"/>
<evidence type="ECO:0000313" key="7">
    <source>
        <dbReference type="EMBL" id="PPQ80400.1"/>
    </source>
</evidence>
<keyword evidence="8" id="KW-1185">Reference proteome</keyword>
<protein>
    <recommendedName>
        <fullName evidence="6">Major facilitator superfamily (MFS) profile domain-containing protein</fullName>
    </recommendedName>
</protein>
<proteinExistence type="predicted"/>
<comment type="subcellular location">
    <subcellularLocation>
        <location evidence="1">Membrane</location>
        <topology evidence="1">Multi-pass membrane protein</topology>
    </subcellularLocation>
</comment>
<comment type="caution">
    <text evidence="7">The sequence shown here is derived from an EMBL/GenBank/DDBJ whole genome shotgun (WGS) entry which is preliminary data.</text>
</comment>
<feature type="domain" description="Major facilitator superfamily (MFS) profile" evidence="6">
    <location>
        <begin position="13"/>
        <end position="175"/>
    </location>
</feature>
<evidence type="ECO:0000256" key="2">
    <source>
        <dbReference type="ARBA" id="ARBA00022692"/>
    </source>
</evidence>
<dbReference type="STRING" id="181874.A0A409WPI0"/>
<dbReference type="PANTHER" id="PTHR23508:SF10">
    <property type="entry name" value="CARBOXYLIC ACID TRANSPORTER PROTEIN HOMOLOG"/>
    <property type="match status" value="1"/>
</dbReference>
<keyword evidence="3 5" id="KW-1133">Transmembrane helix</keyword>
<evidence type="ECO:0000256" key="4">
    <source>
        <dbReference type="ARBA" id="ARBA00023136"/>
    </source>
</evidence>
<sequence length="175" mass="18396">MSTFKERVKSVSLIFACGTALFSDGYANGVIGNVLRRVYGADALAAHNYGTTLSSLGFAGTVVGMLSFGYLSDKMGRKFGMMAASGIVVLFSGLSAASSGTSVAGLLRMLAAMRFLLGIGVGAEYPCGSVSASEQSEEAHINKKSQHRWFALATNTMIDWGFVVASLVPLILFLM</sequence>
<dbReference type="PROSITE" id="PS50850">
    <property type="entry name" value="MFS"/>
    <property type="match status" value="1"/>
</dbReference>
<feature type="transmembrane region" description="Helical" evidence="5">
    <location>
        <begin position="51"/>
        <end position="71"/>
    </location>
</feature>
<keyword evidence="2 5" id="KW-0812">Transmembrane</keyword>
<evidence type="ECO:0000256" key="3">
    <source>
        <dbReference type="ARBA" id="ARBA00022989"/>
    </source>
</evidence>
<accession>A0A409WPI0</accession>
<dbReference type="Proteomes" id="UP000284842">
    <property type="component" value="Unassembled WGS sequence"/>
</dbReference>